<sequence>RARGTVAARFRNRAAPSPARYRAVHERRFFVDKSVLDNGNKEIFDSVVESSIDHYRTTEVLIPFGTSNTTVAPTTVDPEIDRFFSMDPSEEVKRSIVPADFFRPANNASAQPATFSTGAVPRHRFVDESGAPAPRVIVDGGRRRIDGGSNSYGISHKLRTDKEWARKKKLILERIVTGQQKWHANVLPHSTDSIGLGPRKEGPEKRIKIFAVDGSTIGRGKGARTRVQHSIDETCSGMLTAQTADKPTSMHNRTGFFLPLSFNFKQRPLRKDPPFSASVAGNGPNIDTAAVLPPQFVPQIIISLSRNGSAPL</sequence>
<dbReference type="AlphaFoldDB" id="A0AAV5W4F2"/>
<organism evidence="1 2">
    <name type="scientific">Pristionchus fissidentatus</name>
    <dbReference type="NCBI Taxonomy" id="1538716"/>
    <lineage>
        <taxon>Eukaryota</taxon>
        <taxon>Metazoa</taxon>
        <taxon>Ecdysozoa</taxon>
        <taxon>Nematoda</taxon>
        <taxon>Chromadorea</taxon>
        <taxon>Rhabditida</taxon>
        <taxon>Rhabditina</taxon>
        <taxon>Diplogasteromorpha</taxon>
        <taxon>Diplogasteroidea</taxon>
        <taxon>Neodiplogasteridae</taxon>
        <taxon>Pristionchus</taxon>
    </lineage>
</organism>
<reference evidence="1" key="1">
    <citation type="submission" date="2023-10" db="EMBL/GenBank/DDBJ databases">
        <title>Genome assembly of Pristionchus species.</title>
        <authorList>
            <person name="Yoshida K."/>
            <person name="Sommer R.J."/>
        </authorList>
    </citation>
    <scope>NUCLEOTIDE SEQUENCE</scope>
    <source>
        <strain evidence="1">RS5133</strain>
    </source>
</reference>
<dbReference type="Proteomes" id="UP001432322">
    <property type="component" value="Unassembled WGS sequence"/>
</dbReference>
<evidence type="ECO:0000313" key="1">
    <source>
        <dbReference type="EMBL" id="GMT25877.1"/>
    </source>
</evidence>
<feature type="non-terminal residue" evidence="1">
    <location>
        <position position="1"/>
    </location>
</feature>
<comment type="caution">
    <text evidence="1">The sequence shown here is derived from an EMBL/GenBank/DDBJ whole genome shotgun (WGS) entry which is preliminary data.</text>
</comment>
<dbReference type="EMBL" id="BTSY01000004">
    <property type="protein sequence ID" value="GMT25877.1"/>
    <property type="molecule type" value="Genomic_DNA"/>
</dbReference>
<proteinExistence type="predicted"/>
<accession>A0AAV5W4F2</accession>
<evidence type="ECO:0000313" key="2">
    <source>
        <dbReference type="Proteomes" id="UP001432322"/>
    </source>
</evidence>
<protein>
    <submittedName>
        <fullName evidence="1">Uncharacterized protein</fullName>
    </submittedName>
</protein>
<keyword evidence="2" id="KW-1185">Reference proteome</keyword>
<gene>
    <name evidence="1" type="ORF">PFISCL1PPCAC_17174</name>
</gene>
<name>A0AAV5W4F2_9BILA</name>